<keyword evidence="13" id="KW-1185">Reference proteome</keyword>
<dbReference type="Gene3D" id="3.30.70.260">
    <property type="match status" value="1"/>
</dbReference>
<dbReference type="InterPro" id="IPR003416">
    <property type="entry name" value="MgtC/SapB/SrpB/YhiD_fam"/>
</dbReference>
<feature type="transmembrane region" description="Helical" evidence="9">
    <location>
        <begin position="65"/>
        <end position="83"/>
    </location>
</feature>
<sequence length="235" mass="24907">MTALDPAFQKDALNLLAALVLGGVIGFERQWRQRLAGLRTNTLVSLGAAIFVVFAGQFTDTSPTRVAAQVVTGIGFLGAGVIWKEGVNVGGLNTAATLWCSAAVGLLAGTGHWAQAIVAVALVTVVNLVLRPMVKLINRQPIESAEVETSYVVNVVCRGVDEAQIRALLVQGFGVSDLHLRELESADIEGSDRVAVNATLKSEKPREIALEYIVGRLALEPGVTAARWRAVNTLV</sequence>
<evidence type="ECO:0000256" key="6">
    <source>
        <dbReference type="ARBA" id="ARBA00022989"/>
    </source>
</evidence>
<evidence type="ECO:0000259" key="10">
    <source>
        <dbReference type="Pfam" id="PF02308"/>
    </source>
</evidence>
<feature type="transmembrane region" description="Helical" evidence="9">
    <location>
        <begin position="113"/>
        <end position="130"/>
    </location>
</feature>
<dbReference type="PANTHER" id="PTHR33778">
    <property type="entry name" value="PROTEIN MGTC"/>
    <property type="match status" value="1"/>
</dbReference>
<protein>
    <recommendedName>
        <fullName evidence="3 9">Protein MgtC</fullName>
    </recommendedName>
</protein>
<dbReference type="EMBL" id="CP136862">
    <property type="protein sequence ID" value="WOJ91582.1"/>
    <property type="molecule type" value="Genomic_DNA"/>
</dbReference>
<dbReference type="PANTHER" id="PTHR33778:SF3">
    <property type="entry name" value="PROTEIN MGTC"/>
    <property type="match status" value="1"/>
</dbReference>
<dbReference type="InterPro" id="IPR049177">
    <property type="entry name" value="MgtC_SapB_SrpB_YhiD_N"/>
</dbReference>
<evidence type="ECO:0000259" key="11">
    <source>
        <dbReference type="Pfam" id="PF21770"/>
    </source>
</evidence>
<evidence type="ECO:0000313" key="12">
    <source>
        <dbReference type="EMBL" id="WOJ91582.1"/>
    </source>
</evidence>
<evidence type="ECO:0000256" key="3">
    <source>
        <dbReference type="ARBA" id="ARBA00013833"/>
    </source>
</evidence>
<comment type="similarity">
    <text evidence="2 9">Belongs to the MgtC/SapB family.</text>
</comment>
<evidence type="ECO:0000256" key="8">
    <source>
        <dbReference type="ARBA" id="ARBA00025369"/>
    </source>
</evidence>
<evidence type="ECO:0000256" key="9">
    <source>
        <dbReference type="RuleBase" id="RU365041"/>
    </source>
</evidence>
<keyword evidence="5 9" id="KW-0812">Transmembrane</keyword>
<dbReference type="Proteomes" id="UP001626536">
    <property type="component" value="Chromosome"/>
</dbReference>
<comment type="subcellular location">
    <subcellularLocation>
        <location evidence="9">Cell inner membrane</location>
        <topology evidence="9">Multi-pass membrane protein</topology>
    </subcellularLocation>
    <subcellularLocation>
        <location evidence="1">Cell membrane</location>
        <topology evidence="1">Multi-pass membrane protein</topology>
    </subcellularLocation>
</comment>
<comment type="function">
    <text evidence="8">Virulence factor required for growth in low Mg(2+) medium and for intramacrophage survival. May be involved in regulating membrane potential by activating Na(+)/K(+)-ATPase.</text>
</comment>
<feature type="domain" description="MgtC-like C-terminal" evidence="11">
    <location>
        <begin position="151"/>
        <end position="228"/>
    </location>
</feature>
<organism evidence="12 13">
    <name type="scientific">Methylocapsa polymorpha</name>
    <dbReference type="NCBI Taxonomy" id="3080828"/>
    <lineage>
        <taxon>Bacteria</taxon>
        <taxon>Pseudomonadati</taxon>
        <taxon>Pseudomonadota</taxon>
        <taxon>Alphaproteobacteria</taxon>
        <taxon>Hyphomicrobiales</taxon>
        <taxon>Beijerinckiaceae</taxon>
        <taxon>Methylocapsa</taxon>
    </lineage>
</organism>
<evidence type="ECO:0000256" key="2">
    <source>
        <dbReference type="ARBA" id="ARBA00009298"/>
    </source>
</evidence>
<evidence type="ECO:0000313" key="13">
    <source>
        <dbReference type="Proteomes" id="UP001626536"/>
    </source>
</evidence>
<dbReference type="InterPro" id="IPR048640">
    <property type="entry name" value="MgtC-like_C"/>
</dbReference>
<dbReference type="Pfam" id="PF02308">
    <property type="entry name" value="MgtC"/>
    <property type="match status" value="1"/>
</dbReference>
<feature type="transmembrane region" description="Helical" evidence="9">
    <location>
        <begin position="40"/>
        <end position="59"/>
    </location>
</feature>
<feature type="transmembrane region" description="Helical" evidence="9">
    <location>
        <begin position="90"/>
        <end position="107"/>
    </location>
</feature>
<keyword evidence="6 9" id="KW-1133">Transmembrane helix</keyword>
<evidence type="ECO:0000256" key="1">
    <source>
        <dbReference type="ARBA" id="ARBA00004651"/>
    </source>
</evidence>
<gene>
    <name evidence="12" type="ORF">RZS28_18325</name>
</gene>
<feature type="domain" description="MgtC/SapB/SrpB/YhiD N-terminal" evidence="10">
    <location>
        <begin position="15"/>
        <end position="134"/>
    </location>
</feature>
<evidence type="ECO:0000256" key="4">
    <source>
        <dbReference type="ARBA" id="ARBA00022475"/>
    </source>
</evidence>
<keyword evidence="7 9" id="KW-0472">Membrane</keyword>
<name>A0ABZ0HWB6_9HYPH</name>
<accession>A0ABZ0HWB6</accession>
<dbReference type="PRINTS" id="PR01837">
    <property type="entry name" value="MGTCSAPBPROT"/>
</dbReference>
<keyword evidence="9" id="KW-0997">Cell inner membrane</keyword>
<evidence type="ECO:0000256" key="7">
    <source>
        <dbReference type="ARBA" id="ARBA00023136"/>
    </source>
</evidence>
<proteinExistence type="inferred from homology"/>
<keyword evidence="4" id="KW-1003">Cell membrane</keyword>
<dbReference type="RefSeq" id="WP_407341171.1">
    <property type="nucleotide sequence ID" value="NZ_CP136862.1"/>
</dbReference>
<reference evidence="12 13" key="1">
    <citation type="submission" date="2023-10" db="EMBL/GenBank/DDBJ databases">
        <title>Novel methanotroph of the genus Methylocapsa from a subarctic wetland.</title>
        <authorList>
            <person name="Belova S.E."/>
            <person name="Oshkin I.Y."/>
            <person name="Miroshnikov K."/>
            <person name="Dedysh S.N."/>
        </authorList>
    </citation>
    <scope>NUCLEOTIDE SEQUENCE [LARGE SCALE GENOMIC DNA]</scope>
    <source>
        <strain evidence="12 13">RX1</strain>
    </source>
</reference>
<dbReference type="Pfam" id="PF21770">
    <property type="entry name" value="MgtC_SapB_C"/>
    <property type="match status" value="1"/>
</dbReference>
<evidence type="ECO:0000256" key="5">
    <source>
        <dbReference type="ARBA" id="ARBA00022692"/>
    </source>
</evidence>